<evidence type="ECO:0000256" key="6">
    <source>
        <dbReference type="ARBA" id="ARBA00015850"/>
    </source>
</evidence>
<evidence type="ECO:0000256" key="15">
    <source>
        <dbReference type="ARBA" id="ARBA00032605"/>
    </source>
</evidence>
<evidence type="ECO:0000256" key="19">
    <source>
        <dbReference type="HAMAP-Rule" id="MF_00719"/>
    </source>
</evidence>
<evidence type="ECO:0000256" key="12">
    <source>
        <dbReference type="ARBA" id="ARBA00022989"/>
    </source>
</evidence>
<evidence type="ECO:0000256" key="9">
    <source>
        <dbReference type="ARBA" id="ARBA00022679"/>
    </source>
</evidence>
<evidence type="ECO:0000256" key="14">
    <source>
        <dbReference type="ARBA" id="ARBA00025228"/>
    </source>
</evidence>
<keyword evidence="21" id="KW-1185">Reference proteome</keyword>
<keyword evidence="8 19" id="KW-0169">Cobalamin biosynthesis</keyword>
<keyword evidence="11 19" id="KW-0460">Magnesium</keyword>
<comment type="catalytic activity">
    <reaction evidence="18 19">
        <text>alpha-ribazole 5'-phosphate + adenosylcob(III)inamide-GDP = adenosylcob(III)alamin 5'-phosphate + GMP + H(+)</text>
        <dbReference type="Rhea" id="RHEA:23560"/>
        <dbReference type="ChEBI" id="CHEBI:15378"/>
        <dbReference type="ChEBI" id="CHEBI:57918"/>
        <dbReference type="ChEBI" id="CHEBI:58115"/>
        <dbReference type="ChEBI" id="CHEBI:60487"/>
        <dbReference type="ChEBI" id="CHEBI:60493"/>
        <dbReference type="EC" id="2.7.8.26"/>
    </reaction>
</comment>
<dbReference type="NCBIfam" id="TIGR00317">
    <property type="entry name" value="cobS"/>
    <property type="match status" value="1"/>
</dbReference>
<keyword evidence="7 19" id="KW-1003">Cell membrane</keyword>
<keyword evidence="9 19" id="KW-0808">Transferase</keyword>
<dbReference type="OrthoDB" id="9794626at2"/>
<reference evidence="20 21" key="1">
    <citation type="journal article" date="2015" name="Antonie Van Leeuwenhoek">
        <title>Pseudooceanicola atlanticus gen. nov. sp. nov., isolated from surface seawater of the Atlantic Ocean and reclassification of Oceanicola batsensis, Oceanicola marinus, Oceanicola nitratireducens, Oceanicola nanhaiensis, Oceanicola antarcticus and Oceanicola flagellatus, as Pseudooceanicola batsensis comb. nov., Pseudooceanicola marinus comb. nov., Pseudooceanicola nitratireducens comb. nov., Pseudooceanicola nanhaiensis comb. nov., Pseudooceanicola antarcticus comb. nov., and Pseudooceanicola flagellatus comb. nov.</title>
        <authorList>
            <person name="Lai Q."/>
            <person name="Li G."/>
            <person name="Liu X."/>
            <person name="Du Y."/>
            <person name="Sun F."/>
            <person name="Shao Z."/>
        </authorList>
    </citation>
    <scope>NUCLEOTIDE SEQUENCE [LARGE SCALE GENOMIC DNA]</scope>
    <source>
        <strain evidence="20 21">22II-s11g</strain>
    </source>
</reference>
<evidence type="ECO:0000256" key="1">
    <source>
        <dbReference type="ARBA" id="ARBA00001946"/>
    </source>
</evidence>
<sequence>MPTSLRDRTDEALSAFALLTRLPLPDHTGRGIASAWAFPLVGLVCATLAGLSGWLCLALGLPAPLAALVIVVLQVMMTGALHEDGLADTADGLWGGWTRERRLEIMRDSRVGSYGMIAMILALAARTAALTLLLGQGVGPTFAALIAAAVLSRATMPALMALLPPARQDGLSRSTGRPSPRLATLSALIALIIAVLAIGTALPAAALVTFLAALAIAHIAQRRIGGQTGDILGATQQVTEIAVLFTLA</sequence>
<evidence type="ECO:0000256" key="18">
    <source>
        <dbReference type="ARBA" id="ARBA00049504"/>
    </source>
</evidence>
<gene>
    <name evidence="19" type="primary">cobS</name>
    <name evidence="20" type="ORF">ATO9_08685</name>
</gene>
<evidence type="ECO:0000313" key="21">
    <source>
        <dbReference type="Proteomes" id="UP000030004"/>
    </source>
</evidence>
<evidence type="ECO:0000313" key="20">
    <source>
        <dbReference type="EMBL" id="KGM48783.1"/>
    </source>
</evidence>
<proteinExistence type="inferred from homology"/>
<feature type="transmembrane region" description="Helical" evidence="19">
    <location>
        <begin position="31"/>
        <end position="51"/>
    </location>
</feature>
<evidence type="ECO:0000256" key="8">
    <source>
        <dbReference type="ARBA" id="ARBA00022573"/>
    </source>
</evidence>
<comment type="similarity">
    <text evidence="4 19">Belongs to the CobS family.</text>
</comment>
<dbReference type="GO" id="GO:0051073">
    <property type="term" value="F:adenosylcobinamide-GDP ribazoletransferase activity"/>
    <property type="evidence" value="ECO:0007669"/>
    <property type="project" value="UniProtKB-UniRule"/>
</dbReference>
<evidence type="ECO:0000256" key="10">
    <source>
        <dbReference type="ARBA" id="ARBA00022692"/>
    </source>
</evidence>
<comment type="pathway">
    <text evidence="3 19">Cofactor biosynthesis; adenosylcobalamin biosynthesis; adenosylcobalamin from cob(II)yrinate a,c-diamide: step 7/7.</text>
</comment>
<dbReference type="Proteomes" id="UP000030004">
    <property type="component" value="Unassembled WGS sequence"/>
</dbReference>
<protein>
    <recommendedName>
        <fullName evidence="6 19">Adenosylcobinamide-GDP ribazoletransferase</fullName>
        <ecNumber evidence="5 19">2.7.8.26</ecNumber>
    </recommendedName>
    <alternativeName>
        <fullName evidence="16 19">Cobalamin synthase</fullName>
    </alternativeName>
    <alternativeName>
        <fullName evidence="15 19">Cobalamin-5'-phosphate synthase</fullName>
    </alternativeName>
</protein>
<comment type="subcellular location">
    <subcellularLocation>
        <location evidence="2 19">Cell membrane</location>
        <topology evidence="2 19">Multi-pass membrane protein</topology>
    </subcellularLocation>
</comment>
<keyword evidence="12 19" id="KW-1133">Transmembrane helix</keyword>
<dbReference type="GO" id="GO:0008818">
    <property type="term" value="F:cobalamin 5'-phosphate synthase activity"/>
    <property type="evidence" value="ECO:0007669"/>
    <property type="project" value="UniProtKB-UniRule"/>
</dbReference>
<evidence type="ECO:0000256" key="17">
    <source>
        <dbReference type="ARBA" id="ARBA00048623"/>
    </source>
</evidence>
<accession>A0A0A0EFB6</accession>
<keyword evidence="13 19" id="KW-0472">Membrane</keyword>
<dbReference type="GO" id="GO:0009236">
    <property type="term" value="P:cobalamin biosynthetic process"/>
    <property type="evidence" value="ECO:0007669"/>
    <property type="project" value="UniProtKB-UniRule"/>
</dbReference>
<dbReference type="RefSeq" id="WP_043747549.1">
    <property type="nucleotide sequence ID" value="NZ_AQQX01000003.1"/>
</dbReference>
<evidence type="ECO:0000256" key="4">
    <source>
        <dbReference type="ARBA" id="ARBA00010561"/>
    </source>
</evidence>
<evidence type="ECO:0000256" key="13">
    <source>
        <dbReference type="ARBA" id="ARBA00023136"/>
    </source>
</evidence>
<dbReference type="Pfam" id="PF02654">
    <property type="entry name" value="CobS"/>
    <property type="match status" value="1"/>
</dbReference>
<keyword evidence="10 19" id="KW-0812">Transmembrane</keyword>
<evidence type="ECO:0000256" key="5">
    <source>
        <dbReference type="ARBA" id="ARBA00013200"/>
    </source>
</evidence>
<feature type="transmembrane region" description="Helical" evidence="19">
    <location>
        <begin position="57"/>
        <end position="76"/>
    </location>
</feature>
<comment type="caution">
    <text evidence="20">The sequence shown here is derived from an EMBL/GenBank/DDBJ whole genome shotgun (WGS) entry which is preliminary data.</text>
</comment>
<dbReference type="PANTHER" id="PTHR34148:SF1">
    <property type="entry name" value="ADENOSYLCOBINAMIDE-GDP RIBAZOLETRANSFERASE"/>
    <property type="match status" value="1"/>
</dbReference>
<evidence type="ECO:0000256" key="7">
    <source>
        <dbReference type="ARBA" id="ARBA00022475"/>
    </source>
</evidence>
<feature type="transmembrane region" description="Helical" evidence="19">
    <location>
        <begin position="184"/>
        <end position="217"/>
    </location>
</feature>
<dbReference type="eggNOG" id="COG0368">
    <property type="taxonomic scope" value="Bacteria"/>
</dbReference>
<comment type="function">
    <text evidence="14 19">Joins adenosylcobinamide-GDP and alpha-ribazole to generate adenosylcobalamin (Ado-cobalamin). Also synthesizes adenosylcobalamin 5'-phosphate from adenosylcobinamide-GDP and alpha-ribazole 5'-phosphate.</text>
</comment>
<dbReference type="AlphaFoldDB" id="A0A0A0EFB6"/>
<evidence type="ECO:0000256" key="16">
    <source>
        <dbReference type="ARBA" id="ARBA00032853"/>
    </source>
</evidence>
<dbReference type="HAMAP" id="MF_00719">
    <property type="entry name" value="CobS"/>
    <property type="match status" value="1"/>
</dbReference>
<dbReference type="EC" id="2.7.8.26" evidence="5 19"/>
<evidence type="ECO:0000256" key="2">
    <source>
        <dbReference type="ARBA" id="ARBA00004651"/>
    </source>
</evidence>
<comment type="cofactor">
    <cofactor evidence="1 19">
        <name>Mg(2+)</name>
        <dbReference type="ChEBI" id="CHEBI:18420"/>
    </cofactor>
</comment>
<evidence type="ECO:0000256" key="11">
    <source>
        <dbReference type="ARBA" id="ARBA00022842"/>
    </source>
</evidence>
<dbReference type="UniPathway" id="UPA00148">
    <property type="reaction ID" value="UER00238"/>
</dbReference>
<feature type="transmembrane region" description="Helical" evidence="19">
    <location>
        <begin position="141"/>
        <end position="163"/>
    </location>
</feature>
<feature type="transmembrane region" description="Helical" evidence="19">
    <location>
        <begin position="111"/>
        <end position="135"/>
    </location>
</feature>
<dbReference type="GO" id="GO:0005886">
    <property type="term" value="C:plasma membrane"/>
    <property type="evidence" value="ECO:0007669"/>
    <property type="project" value="UniProtKB-SubCell"/>
</dbReference>
<dbReference type="STRING" id="1461694.ATO9_08685"/>
<evidence type="ECO:0000256" key="3">
    <source>
        <dbReference type="ARBA" id="ARBA00004663"/>
    </source>
</evidence>
<organism evidence="20 21">
    <name type="scientific">Pseudooceanicola atlanticus</name>
    <dbReference type="NCBI Taxonomy" id="1461694"/>
    <lineage>
        <taxon>Bacteria</taxon>
        <taxon>Pseudomonadati</taxon>
        <taxon>Pseudomonadota</taxon>
        <taxon>Alphaproteobacteria</taxon>
        <taxon>Rhodobacterales</taxon>
        <taxon>Paracoccaceae</taxon>
        <taxon>Pseudooceanicola</taxon>
    </lineage>
</organism>
<name>A0A0A0EFB6_9RHOB</name>
<dbReference type="PANTHER" id="PTHR34148">
    <property type="entry name" value="ADENOSYLCOBINAMIDE-GDP RIBAZOLETRANSFERASE"/>
    <property type="match status" value="1"/>
</dbReference>
<dbReference type="EMBL" id="AQQX01000003">
    <property type="protein sequence ID" value="KGM48783.1"/>
    <property type="molecule type" value="Genomic_DNA"/>
</dbReference>
<dbReference type="InterPro" id="IPR003805">
    <property type="entry name" value="CobS"/>
</dbReference>
<comment type="catalytic activity">
    <reaction evidence="17 19">
        <text>alpha-ribazole + adenosylcob(III)inamide-GDP = adenosylcob(III)alamin + GMP + H(+)</text>
        <dbReference type="Rhea" id="RHEA:16049"/>
        <dbReference type="ChEBI" id="CHEBI:10329"/>
        <dbReference type="ChEBI" id="CHEBI:15378"/>
        <dbReference type="ChEBI" id="CHEBI:18408"/>
        <dbReference type="ChEBI" id="CHEBI:58115"/>
        <dbReference type="ChEBI" id="CHEBI:60487"/>
        <dbReference type="EC" id="2.7.8.26"/>
    </reaction>
</comment>